<dbReference type="Pfam" id="PF00857">
    <property type="entry name" value="Isochorismatase"/>
    <property type="match status" value="1"/>
</dbReference>
<dbReference type="PANTHER" id="PTHR43540:SF14">
    <property type="entry name" value="ISOCHORISMATASE"/>
    <property type="match status" value="1"/>
</dbReference>
<name>A0ABZ0QKF0_9VIBR</name>
<evidence type="ECO:0000313" key="4">
    <source>
        <dbReference type="Proteomes" id="UP001304071"/>
    </source>
</evidence>
<dbReference type="CDD" id="cd01014">
    <property type="entry name" value="nicotinamidase_related"/>
    <property type="match status" value="1"/>
</dbReference>
<sequence length="192" mass="21531">MKLALLVIDVQQALFDTTPPPYQSDQVVDHINQLTDWARSQGYPVIYIQHEDEELVPDTHAWQLYEGLQPKEGDFYVRKATPDSFLRTNLQALLQDQGVDRLVICGYATDFCVDTTTRRAAGLGYPILLASDSHTTHDKPHALAANIRQHHNQTLSSISSFGVPIQLAKAEAILSGSPTWYQFIQQSAKLDQ</sequence>
<dbReference type="GO" id="GO:0016787">
    <property type="term" value="F:hydrolase activity"/>
    <property type="evidence" value="ECO:0007669"/>
    <property type="project" value="UniProtKB-KW"/>
</dbReference>
<dbReference type="EMBL" id="CP138204">
    <property type="protein sequence ID" value="WPC76960.1"/>
    <property type="molecule type" value="Genomic_DNA"/>
</dbReference>
<feature type="domain" description="Isochorismatase-like" evidence="2">
    <location>
        <begin position="4"/>
        <end position="141"/>
    </location>
</feature>
<keyword evidence="1 3" id="KW-0378">Hydrolase</keyword>
<protein>
    <submittedName>
        <fullName evidence="3">Cysteine hydrolase family protein</fullName>
        <ecNumber evidence="3">3.-.-.-</ecNumber>
    </submittedName>
</protein>
<dbReference type="EC" id="3.-.-.-" evidence="3"/>
<dbReference type="InterPro" id="IPR000868">
    <property type="entry name" value="Isochorismatase-like_dom"/>
</dbReference>
<dbReference type="Proteomes" id="UP001304071">
    <property type="component" value="Chromosome 2"/>
</dbReference>
<keyword evidence="4" id="KW-1185">Reference proteome</keyword>
<accession>A0ABZ0QKF0</accession>
<evidence type="ECO:0000313" key="3">
    <source>
        <dbReference type="EMBL" id="WPC76960.1"/>
    </source>
</evidence>
<evidence type="ECO:0000259" key="2">
    <source>
        <dbReference type="Pfam" id="PF00857"/>
    </source>
</evidence>
<proteinExistence type="predicted"/>
<dbReference type="InterPro" id="IPR036380">
    <property type="entry name" value="Isochorismatase-like_sf"/>
</dbReference>
<reference evidence="3 4" key="1">
    <citation type="submission" date="2023-11" db="EMBL/GenBank/DDBJ databases">
        <title>Plant-associative lifestyle of Vibrio porteresiae and its evolutionary dynamics.</title>
        <authorList>
            <person name="Rameshkumar N."/>
            <person name="Kirti K."/>
        </authorList>
    </citation>
    <scope>NUCLEOTIDE SEQUENCE [LARGE SCALE GENOMIC DNA]</scope>
    <source>
        <strain evidence="3 4">MSSRF30</strain>
    </source>
</reference>
<evidence type="ECO:0000256" key="1">
    <source>
        <dbReference type="ARBA" id="ARBA00022801"/>
    </source>
</evidence>
<dbReference type="Gene3D" id="3.40.50.850">
    <property type="entry name" value="Isochorismatase-like"/>
    <property type="match status" value="1"/>
</dbReference>
<dbReference type="SUPFAM" id="SSF52499">
    <property type="entry name" value="Isochorismatase-like hydrolases"/>
    <property type="match status" value="1"/>
</dbReference>
<organism evidence="3 4">
    <name type="scientific">Vibrio porteresiae DSM 19223</name>
    <dbReference type="NCBI Taxonomy" id="1123496"/>
    <lineage>
        <taxon>Bacteria</taxon>
        <taxon>Pseudomonadati</taxon>
        <taxon>Pseudomonadota</taxon>
        <taxon>Gammaproteobacteria</taxon>
        <taxon>Vibrionales</taxon>
        <taxon>Vibrionaceae</taxon>
        <taxon>Vibrio</taxon>
    </lineage>
</organism>
<dbReference type="RefSeq" id="WP_261897970.1">
    <property type="nucleotide sequence ID" value="NZ_AP024896.1"/>
</dbReference>
<dbReference type="InterPro" id="IPR050272">
    <property type="entry name" value="Isochorismatase-like_hydrls"/>
</dbReference>
<gene>
    <name evidence="3" type="ORF">R8Z52_23190</name>
</gene>
<dbReference type="PANTHER" id="PTHR43540">
    <property type="entry name" value="PEROXYUREIDOACRYLATE/UREIDOACRYLATE AMIDOHYDROLASE-RELATED"/>
    <property type="match status" value="1"/>
</dbReference>